<keyword evidence="2" id="KW-1185">Reference proteome</keyword>
<proteinExistence type="predicted"/>
<protein>
    <submittedName>
        <fullName evidence="1">Uncharacterized protein</fullName>
    </submittedName>
</protein>
<comment type="caution">
    <text evidence="1">The sequence shown here is derived from an EMBL/GenBank/DDBJ whole genome shotgun (WGS) entry which is preliminary data.</text>
</comment>
<dbReference type="RefSeq" id="WP_238748148.1">
    <property type="nucleotide sequence ID" value="NZ_JAKOOW010000033.1"/>
</dbReference>
<dbReference type="Proteomes" id="UP001298424">
    <property type="component" value="Unassembled WGS sequence"/>
</dbReference>
<evidence type="ECO:0000313" key="1">
    <source>
        <dbReference type="EMBL" id="MCG6504633.1"/>
    </source>
</evidence>
<gene>
    <name evidence="1" type="ORF">MB824_09005</name>
</gene>
<name>A0ABS9NQQ3_9NEIS</name>
<sequence length="262" mass="29358">MAAVLLACGTLRAQTPDQIVAQYYPQYADKAHCRFNRKAYNRETGVYHCMKQAQAKTRHTAQGKQLYLLFTGRTLYADSQQPSRNHPDKGMAGLFVFKKESGGWRLLAAKPEIYTGTFGDAPQHWRFEQFGKDKWGFVAEESETAQGYRSGSLVLVYHDSGSKISEQRIGNLSDTEEWAAHCETEESKPAAGFEKCMRGAAYAHGTMRVQKHGKAAAGRYPLLITVSSRAGLKKNIKTVRYVARYNAAKGRYLLPKAYPFGQ</sequence>
<accession>A0ABS9NQQ3</accession>
<reference evidence="1 2" key="1">
    <citation type="submission" date="2022-02" db="EMBL/GenBank/DDBJ databases">
        <title>Genome sequence data of Kingella unionensis sp. nov. strain CICC 24913 (CCUG 75125).</title>
        <authorList>
            <person name="Xiao M."/>
        </authorList>
    </citation>
    <scope>NUCLEOTIDE SEQUENCE [LARGE SCALE GENOMIC DNA]</scope>
    <source>
        <strain evidence="1 2">CICC 24913</strain>
    </source>
</reference>
<organism evidence="1 2">
    <name type="scientific">Kingella pumchi</name>
    <dbReference type="NCBI Taxonomy" id="2779506"/>
    <lineage>
        <taxon>Bacteria</taxon>
        <taxon>Pseudomonadati</taxon>
        <taxon>Pseudomonadota</taxon>
        <taxon>Betaproteobacteria</taxon>
        <taxon>Neisseriales</taxon>
        <taxon>Neisseriaceae</taxon>
        <taxon>Kingella</taxon>
    </lineage>
</organism>
<evidence type="ECO:0000313" key="2">
    <source>
        <dbReference type="Proteomes" id="UP001298424"/>
    </source>
</evidence>
<dbReference type="EMBL" id="JAKOOW010000033">
    <property type="protein sequence ID" value="MCG6504633.1"/>
    <property type="molecule type" value="Genomic_DNA"/>
</dbReference>